<dbReference type="Gene3D" id="3.40.50.880">
    <property type="match status" value="1"/>
</dbReference>
<evidence type="ECO:0000313" key="2">
    <source>
        <dbReference type="Proteomes" id="UP001500603"/>
    </source>
</evidence>
<comment type="caution">
    <text evidence="1">The sequence shown here is derived from an EMBL/GenBank/DDBJ whole genome shotgun (WGS) entry which is preliminary data.</text>
</comment>
<protein>
    <submittedName>
        <fullName evidence="1">Gamma-glutamyl-gamma-aminobutyrate hydrolase family protein</fullName>
    </submittedName>
</protein>
<dbReference type="GO" id="GO:0016787">
    <property type="term" value="F:hydrolase activity"/>
    <property type="evidence" value="ECO:0007669"/>
    <property type="project" value="UniProtKB-KW"/>
</dbReference>
<dbReference type="InterPro" id="IPR044668">
    <property type="entry name" value="PuuD-like"/>
</dbReference>
<organism evidence="1 2">
    <name type="scientific">Nocardia callitridis</name>
    <dbReference type="NCBI Taxonomy" id="648753"/>
    <lineage>
        <taxon>Bacteria</taxon>
        <taxon>Bacillati</taxon>
        <taxon>Actinomycetota</taxon>
        <taxon>Actinomycetes</taxon>
        <taxon>Mycobacteriales</taxon>
        <taxon>Nocardiaceae</taxon>
        <taxon>Nocardia</taxon>
    </lineage>
</organism>
<dbReference type="PANTHER" id="PTHR43235">
    <property type="entry name" value="GLUTAMINE AMIDOTRANSFERASE PB2B2.05-RELATED"/>
    <property type="match status" value="1"/>
</dbReference>
<name>A0ABP9KSI5_9NOCA</name>
<proteinExistence type="predicted"/>
<dbReference type="CDD" id="cd01745">
    <property type="entry name" value="GATase1_2"/>
    <property type="match status" value="1"/>
</dbReference>
<evidence type="ECO:0000313" key="1">
    <source>
        <dbReference type="EMBL" id="GAA5062990.1"/>
    </source>
</evidence>
<accession>A0ABP9KSI5</accession>
<gene>
    <name evidence="1" type="ORF">GCM10023318_47170</name>
</gene>
<dbReference type="PANTHER" id="PTHR43235:SF1">
    <property type="entry name" value="GLUTAMINE AMIDOTRANSFERASE PB2B2.05-RELATED"/>
    <property type="match status" value="1"/>
</dbReference>
<dbReference type="PROSITE" id="PS51273">
    <property type="entry name" value="GATASE_TYPE_1"/>
    <property type="match status" value="1"/>
</dbReference>
<dbReference type="InterPro" id="IPR011697">
    <property type="entry name" value="Peptidase_C26"/>
</dbReference>
<reference evidence="2" key="1">
    <citation type="journal article" date="2019" name="Int. J. Syst. Evol. Microbiol.">
        <title>The Global Catalogue of Microorganisms (GCM) 10K type strain sequencing project: providing services to taxonomists for standard genome sequencing and annotation.</title>
        <authorList>
            <consortium name="The Broad Institute Genomics Platform"/>
            <consortium name="The Broad Institute Genome Sequencing Center for Infectious Disease"/>
            <person name="Wu L."/>
            <person name="Ma J."/>
        </authorList>
    </citation>
    <scope>NUCLEOTIDE SEQUENCE [LARGE SCALE GENOMIC DNA]</scope>
    <source>
        <strain evidence="2">JCM 18298</strain>
    </source>
</reference>
<keyword evidence="2" id="KW-1185">Reference proteome</keyword>
<dbReference type="InterPro" id="IPR029062">
    <property type="entry name" value="Class_I_gatase-like"/>
</dbReference>
<dbReference type="Proteomes" id="UP001500603">
    <property type="component" value="Unassembled WGS sequence"/>
</dbReference>
<sequence>MASNVSERERLGPRPVIGLPTYRERTRFGSWDVESAVLHESYVDMVVRAGGIPVLLPPSGTAFVELVDRLDGLILTGGADVEPGRYGGRGDESLGYTRPDRDNSEFELLRLARAAGLPILAICRGLQVLNVALGGTLIEHLPDVVGHTEHSGGPGDFTANQVRTVAGSKLAAITGAELTVYCHHHQAIAALAEGLVVTASATDGTIEAVELATEPFLLGVQWHPEADATDTRLMRALVLAAHTYRAERGE</sequence>
<dbReference type="RefSeq" id="WP_345497946.1">
    <property type="nucleotide sequence ID" value="NZ_BAABJM010000005.1"/>
</dbReference>
<dbReference type="SUPFAM" id="SSF52317">
    <property type="entry name" value="Class I glutamine amidotransferase-like"/>
    <property type="match status" value="1"/>
</dbReference>
<keyword evidence="1" id="KW-0378">Hydrolase</keyword>
<dbReference type="Pfam" id="PF07722">
    <property type="entry name" value="Peptidase_C26"/>
    <property type="match status" value="1"/>
</dbReference>
<dbReference type="EMBL" id="BAABJM010000005">
    <property type="protein sequence ID" value="GAA5062990.1"/>
    <property type="molecule type" value="Genomic_DNA"/>
</dbReference>